<dbReference type="PROSITE" id="PS00211">
    <property type="entry name" value="ABC_TRANSPORTER_1"/>
    <property type="match status" value="1"/>
</dbReference>
<keyword evidence="5" id="KW-0677">Repeat</keyword>
<dbReference type="SUPFAM" id="SSF52540">
    <property type="entry name" value="P-loop containing nucleoside triphosphate hydrolases"/>
    <property type="match status" value="2"/>
</dbReference>
<protein>
    <submittedName>
        <fullName evidence="11">Ribose import ATP-binding protein RbsA</fullName>
        <ecNumber evidence="11">3.6.3.17</ecNumber>
    </submittedName>
</protein>
<keyword evidence="2" id="KW-0813">Transport</keyword>
<dbReference type="CDD" id="cd03215">
    <property type="entry name" value="ABC_Carb_Monos_II"/>
    <property type="match status" value="1"/>
</dbReference>
<keyword evidence="3" id="KW-1003">Cell membrane</keyword>
<organism evidence="11 12">
    <name type="scientific">Thalassovita mediterranea</name>
    <dbReference type="NCBI Taxonomy" id="340021"/>
    <lineage>
        <taxon>Bacteria</taxon>
        <taxon>Pseudomonadati</taxon>
        <taxon>Pseudomonadota</taxon>
        <taxon>Alphaproteobacteria</taxon>
        <taxon>Rhodobacterales</taxon>
        <taxon>Roseobacteraceae</taxon>
        <taxon>Thalassovita</taxon>
    </lineage>
</organism>
<keyword evidence="11" id="KW-0378">Hydrolase</keyword>
<dbReference type="SMART" id="SM00382">
    <property type="entry name" value="AAA"/>
    <property type="match status" value="2"/>
</dbReference>
<dbReference type="GO" id="GO:0005524">
    <property type="term" value="F:ATP binding"/>
    <property type="evidence" value="ECO:0007669"/>
    <property type="project" value="UniProtKB-KW"/>
</dbReference>
<keyword evidence="6" id="KW-0547">Nucleotide-binding</keyword>
<evidence type="ECO:0000256" key="5">
    <source>
        <dbReference type="ARBA" id="ARBA00022737"/>
    </source>
</evidence>
<dbReference type="FunFam" id="3.40.50.300:FF:000127">
    <property type="entry name" value="Ribose import ATP-binding protein RbsA"/>
    <property type="match status" value="1"/>
</dbReference>
<name>A0A0P1GMS2_9RHOB</name>
<evidence type="ECO:0000256" key="9">
    <source>
        <dbReference type="ARBA" id="ARBA00023136"/>
    </source>
</evidence>
<dbReference type="OrthoDB" id="9805029at2"/>
<evidence type="ECO:0000313" key="11">
    <source>
        <dbReference type="EMBL" id="CUH83742.1"/>
    </source>
</evidence>
<dbReference type="InterPro" id="IPR003439">
    <property type="entry name" value="ABC_transporter-like_ATP-bd"/>
</dbReference>
<dbReference type="PANTHER" id="PTHR43790">
    <property type="entry name" value="CARBOHYDRATE TRANSPORT ATP-BINDING PROTEIN MG119-RELATED"/>
    <property type="match status" value="1"/>
</dbReference>
<evidence type="ECO:0000256" key="7">
    <source>
        <dbReference type="ARBA" id="ARBA00022840"/>
    </source>
</evidence>
<evidence type="ECO:0000256" key="4">
    <source>
        <dbReference type="ARBA" id="ARBA00022597"/>
    </source>
</evidence>
<dbReference type="Pfam" id="PF00005">
    <property type="entry name" value="ABC_tran"/>
    <property type="match status" value="2"/>
</dbReference>
<dbReference type="Gene3D" id="3.40.50.300">
    <property type="entry name" value="P-loop containing nucleotide triphosphate hydrolases"/>
    <property type="match status" value="2"/>
</dbReference>
<proteinExistence type="predicted"/>
<dbReference type="InterPro" id="IPR003593">
    <property type="entry name" value="AAA+_ATPase"/>
</dbReference>
<evidence type="ECO:0000256" key="8">
    <source>
        <dbReference type="ARBA" id="ARBA00022967"/>
    </source>
</evidence>
<dbReference type="AlphaFoldDB" id="A0A0P1GMS2"/>
<dbReference type="GO" id="GO:0005886">
    <property type="term" value="C:plasma membrane"/>
    <property type="evidence" value="ECO:0007669"/>
    <property type="project" value="UniProtKB-SubCell"/>
</dbReference>
<evidence type="ECO:0000256" key="3">
    <source>
        <dbReference type="ARBA" id="ARBA00022475"/>
    </source>
</evidence>
<evidence type="ECO:0000259" key="10">
    <source>
        <dbReference type="PROSITE" id="PS50893"/>
    </source>
</evidence>
<gene>
    <name evidence="11" type="primary">rbsA_1</name>
    <name evidence="11" type="ORF">TM5383_00943</name>
</gene>
<keyword evidence="9" id="KW-0472">Membrane</keyword>
<keyword evidence="7 11" id="KW-0067">ATP-binding</keyword>
<evidence type="ECO:0000256" key="1">
    <source>
        <dbReference type="ARBA" id="ARBA00004202"/>
    </source>
</evidence>
<dbReference type="RefSeq" id="WP_076399951.1">
    <property type="nucleotide sequence ID" value="NZ_CYSF01000006.1"/>
</dbReference>
<dbReference type="EMBL" id="CYSF01000006">
    <property type="protein sequence ID" value="CUH83742.1"/>
    <property type="molecule type" value="Genomic_DNA"/>
</dbReference>
<dbReference type="GO" id="GO:0016887">
    <property type="term" value="F:ATP hydrolysis activity"/>
    <property type="evidence" value="ECO:0007669"/>
    <property type="project" value="InterPro"/>
</dbReference>
<feature type="domain" description="ABC transporter" evidence="10">
    <location>
        <begin position="275"/>
        <end position="517"/>
    </location>
</feature>
<keyword evidence="12" id="KW-1185">Reference proteome</keyword>
<comment type="subcellular location">
    <subcellularLocation>
        <location evidence="1">Cell membrane</location>
        <topology evidence="1">Peripheral membrane protein</topology>
    </subcellularLocation>
</comment>
<dbReference type="EC" id="3.6.3.17" evidence="11"/>
<evidence type="ECO:0000256" key="2">
    <source>
        <dbReference type="ARBA" id="ARBA00022448"/>
    </source>
</evidence>
<sequence length="519" mass="55865">MISASSLAREDHRAQNSKITMQLSGIGKSFSGVNVLRGVDVEISGGEIHTLMGENGAGKSTLVKIISGVQPPSTGTIEIDGQAVQFDTPAAANDSGIVIMHQELSLMPDMTVAQNVMLGQEPMIAGLWVDNKALRETAREALRKFGFSLDVDTLVRDLRVGEQQLVEIARALIMDAKLLIMDEPTSALSQSEADILMEVVRDLARQGVAIVYISHRMDEVFEISDRVTVLRDGDLIGTTLASETTPGELVQMMVGRAVEIKPVQRTVPAAPDVVLKVEGLTAQHQGRKVLDDVSFELRRGEVLGIGGLLGAGRTELLETIFGARGGGHAGQITLEGQVVDLRTPADGVDHGLALITEDRKGNGLLLERSIADNVVLPLLPRKSRFGVLSNQTRDDEAQRVIERLRVAATGVDHTVGRLSGGNQQKVVLGKWLATGPSVLLLDEPTRGIDIGAKDEIYDLIGRLADQGLSVLFASSEIPEFLAVCDRMVVLCEGRVAGTLNREEMSLDAIKDLSMQFEQL</sequence>
<dbReference type="InterPro" id="IPR050107">
    <property type="entry name" value="ABC_carbohydrate_import_ATPase"/>
</dbReference>
<dbReference type="InterPro" id="IPR017871">
    <property type="entry name" value="ABC_transporter-like_CS"/>
</dbReference>
<dbReference type="PANTHER" id="PTHR43790:SF3">
    <property type="entry name" value="D-ALLOSE IMPORT ATP-BINDING PROTEIN ALSA-RELATED"/>
    <property type="match status" value="1"/>
</dbReference>
<dbReference type="PROSITE" id="PS50893">
    <property type="entry name" value="ABC_TRANSPORTER_2"/>
    <property type="match status" value="2"/>
</dbReference>
<keyword evidence="4" id="KW-0762">Sugar transport</keyword>
<accession>A0A0P1GMS2</accession>
<feature type="domain" description="ABC transporter" evidence="10">
    <location>
        <begin position="21"/>
        <end position="257"/>
    </location>
</feature>
<dbReference type="Proteomes" id="UP000051681">
    <property type="component" value="Unassembled WGS sequence"/>
</dbReference>
<keyword evidence="8" id="KW-1278">Translocase</keyword>
<evidence type="ECO:0000256" key="6">
    <source>
        <dbReference type="ARBA" id="ARBA00022741"/>
    </source>
</evidence>
<dbReference type="STRING" id="340021.TM5383_00943"/>
<evidence type="ECO:0000313" key="12">
    <source>
        <dbReference type="Proteomes" id="UP000051681"/>
    </source>
</evidence>
<dbReference type="InterPro" id="IPR027417">
    <property type="entry name" value="P-loop_NTPase"/>
</dbReference>
<reference evidence="11 12" key="1">
    <citation type="submission" date="2015-09" db="EMBL/GenBank/DDBJ databases">
        <authorList>
            <consortium name="Swine Surveillance"/>
        </authorList>
    </citation>
    <scope>NUCLEOTIDE SEQUENCE [LARGE SCALE GENOMIC DNA]</scope>
    <source>
        <strain evidence="11 12">CECT 8383</strain>
    </source>
</reference>
<dbReference type="CDD" id="cd03216">
    <property type="entry name" value="ABC_Carb_Monos_I"/>
    <property type="match status" value="1"/>
</dbReference>